<dbReference type="AlphaFoldDB" id="A0A9D2NQR6"/>
<sequence length="222" mass="25203">MNAKKQDYVNAIVNALEEAKNGKKKYIELSSREVARMTNMQPVMSTCCSVMKQMMVEGDKIVRDSRSKNGYDSHLTVKYQVNDREGKKAMFDIRRGKPKGTAGRRKEKAAAEKKDLALIASEWLNELGLNAQVNEEELLVHGENGVWKIVVDKPGRGKRFSLKNKLFELLTQMDGTVEKYSIVVMRDAAYLRDWKRLSPTAKQKLNLSLLLCSANGVVKEYE</sequence>
<evidence type="ECO:0000313" key="2">
    <source>
        <dbReference type="Proteomes" id="UP000823896"/>
    </source>
</evidence>
<accession>A0A9D2NQR6</accession>
<organism evidence="1 2">
    <name type="scientific">Candidatus Merdibacter merdavium</name>
    <dbReference type="NCBI Taxonomy" id="2838692"/>
    <lineage>
        <taxon>Bacteria</taxon>
        <taxon>Bacillati</taxon>
        <taxon>Bacillota</taxon>
        <taxon>Erysipelotrichia</taxon>
        <taxon>Erysipelotrichales</taxon>
        <taxon>Erysipelotrichaceae</taxon>
        <taxon>Merdibacter</taxon>
    </lineage>
</organism>
<dbReference type="Proteomes" id="UP000823896">
    <property type="component" value="Unassembled WGS sequence"/>
</dbReference>
<name>A0A9D2NQR6_9FIRM</name>
<protein>
    <submittedName>
        <fullName evidence="1">Uncharacterized protein</fullName>
    </submittedName>
</protein>
<evidence type="ECO:0000313" key="1">
    <source>
        <dbReference type="EMBL" id="HJC36752.1"/>
    </source>
</evidence>
<proteinExistence type="predicted"/>
<reference evidence="1" key="1">
    <citation type="journal article" date="2021" name="PeerJ">
        <title>Extensive microbial diversity within the chicken gut microbiome revealed by metagenomics and culture.</title>
        <authorList>
            <person name="Gilroy R."/>
            <person name="Ravi A."/>
            <person name="Getino M."/>
            <person name="Pursley I."/>
            <person name="Horton D.L."/>
            <person name="Alikhan N.F."/>
            <person name="Baker D."/>
            <person name="Gharbi K."/>
            <person name="Hall N."/>
            <person name="Watson M."/>
            <person name="Adriaenssens E.M."/>
            <person name="Foster-Nyarko E."/>
            <person name="Jarju S."/>
            <person name="Secka A."/>
            <person name="Antonio M."/>
            <person name="Oren A."/>
            <person name="Chaudhuri R.R."/>
            <person name="La Ragione R."/>
            <person name="Hildebrand F."/>
            <person name="Pallen M.J."/>
        </authorList>
    </citation>
    <scope>NUCLEOTIDE SEQUENCE</scope>
    <source>
        <strain evidence="1">CHK187-11901</strain>
    </source>
</reference>
<comment type="caution">
    <text evidence="1">The sequence shown here is derived from an EMBL/GenBank/DDBJ whole genome shotgun (WGS) entry which is preliminary data.</text>
</comment>
<gene>
    <name evidence="1" type="ORF">H9702_06440</name>
</gene>
<dbReference type="EMBL" id="DWWM01000042">
    <property type="protein sequence ID" value="HJC36752.1"/>
    <property type="molecule type" value="Genomic_DNA"/>
</dbReference>
<reference evidence="1" key="2">
    <citation type="submission" date="2021-04" db="EMBL/GenBank/DDBJ databases">
        <authorList>
            <person name="Gilroy R."/>
        </authorList>
    </citation>
    <scope>NUCLEOTIDE SEQUENCE</scope>
    <source>
        <strain evidence="1">CHK187-11901</strain>
    </source>
</reference>